<reference evidence="2 3" key="1">
    <citation type="journal article" date="2018" name="BMC Genomics">
        <title>Comparative genome analyses reveal sequence features reflecting distinct modes of host-adaptation between dicot and monocot powdery mildew.</title>
        <authorList>
            <person name="Wu Y."/>
            <person name="Ma X."/>
            <person name="Pan Z."/>
            <person name="Kale S.D."/>
            <person name="Song Y."/>
            <person name="King H."/>
            <person name="Zhang Q."/>
            <person name="Presley C."/>
            <person name="Deng X."/>
            <person name="Wei C.I."/>
            <person name="Xiao S."/>
        </authorList>
    </citation>
    <scope>NUCLEOTIDE SEQUENCE [LARGE SCALE GENOMIC DNA]</scope>
    <source>
        <strain evidence="2">UMSG2</strain>
    </source>
</reference>
<keyword evidence="3" id="KW-1185">Reference proteome</keyword>
<protein>
    <submittedName>
        <fullName evidence="2">Caffeine-induced death protein 2</fullName>
    </submittedName>
</protein>
<evidence type="ECO:0000313" key="2">
    <source>
        <dbReference type="EMBL" id="RKF56250.1"/>
    </source>
</evidence>
<dbReference type="PANTHER" id="PTHR31905:SF2">
    <property type="entry name" value="PROTEIN MIX23"/>
    <property type="match status" value="1"/>
</dbReference>
<accession>A0A420HFM1</accession>
<evidence type="ECO:0000313" key="3">
    <source>
        <dbReference type="Proteomes" id="UP000286134"/>
    </source>
</evidence>
<dbReference type="Proteomes" id="UP000286134">
    <property type="component" value="Unassembled WGS sequence"/>
</dbReference>
<comment type="similarity">
    <text evidence="1">Belongs to the MIX23 family.</text>
</comment>
<dbReference type="GO" id="GO:0005758">
    <property type="term" value="C:mitochondrial intermembrane space"/>
    <property type="evidence" value="ECO:0007669"/>
    <property type="project" value="InterPro"/>
</dbReference>
<dbReference type="OrthoDB" id="5593818at2759"/>
<dbReference type="EMBL" id="MCFK01008294">
    <property type="protein sequence ID" value="RKF56250.1"/>
    <property type="molecule type" value="Genomic_DNA"/>
</dbReference>
<dbReference type="Pfam" id="PF09774">
    <property type="entry name" value="MIX23"/>
    <property type="match status" value="1"/>
</dbReference>
<dbReference type="STRING" id="212602.A0A420HFM1"/>
<dbReference type="PANTHER" id="PTHR31905">
    <property type="entry name" value="COILED-COIL DOMAIN-CONTAINING PROTEIN 58"/>
    <property type="match status" value="1"/>
</dbReference>
<dbReference type="InterPro" id="IPR019171">
    <property type="entry name" value="MIX23"/>
</dbReference>
<evidence type="ECO:0000256" key="1">
    <source>
        <dbReference type="ARBA" id="ARBA00024204"/>
    </source>
</evidence>
<gene>
    <name evidence="2" type="ORF">OnM2_082013b</name>
</gene>
<proteinExistence type="inferred from homology"/>
<dbReference type="AlphaFoldDB" id="A0A420HFM1"/>
<comment type="caution">
    <text evidence="2">The sequence shown here is derived from an EMBL/GenBank/DDBJ whole genome shotgun (WGS) entry which is preliminary data.</text>
</comment>
<sequence length="189" mass="21750">MDRLAPTLTPELCISTRSLRDFLRVSRGIDDGIIQHLNSLLTQSKSDFNPSSSSLIRLSRSGSKHLPSRTCQKFTQQVVFPSWNSRDKILQYCKSVATNMVTNESNPLLGNDDQIEVVDDHLDPYSTRSSPTQTEAQMLSDVLRLENRVEDIIRNRTWEVICERCDLNSKCWKNNFSEWKRQQGESDEL</sequence>
<name>A0A420HFM1_9PEZI</name>
<organism evidence="2 3">
    <name type="scientific">Erysiphe neolycopersici</name>
    <dbReference type="NCBI Taxonomy" id="212602"/>
    <lineage>
        <taxon>Eukaryota</taxon>
        <taxon>Fungi</taxon>
        <taxon>Dikarya</taxon>
        <taxon>Ascomycota</taxon>
        <taxon>Pezizomycotina</taxon>
        <taxon>Leotiomycetes</taxon>
        <taxon>Erysiphales</taxon>
        <taxon>Erysiphaceae</taxon>
        <taxon>Erysiphe</taxon>
    </lineage>
</organism>